<dbReference type="Gene3D" id="1.10.10.60">
    <property type="entry name" value="Homeodomain-like"/>
    <property type="match status" value="1"/>
</dbReference>
<name>A0A0K2U8B3_LEPSM</name>
<dbReference type="InterPro" id="IPR007889">
    <property type="entry name" value="HTH_Psq"/>
</dbReference>
<evidence type="ECO:0000259" key="1">
    <source>
        <dbReference type="Pfam" id="PF05225"/>
    </source>
</evidence>
<feature type="domain" description="HTH psq-type" evidence="1">
    <location>
        <begin position="17"/>
        <end position="52"/>
    </location>
</feature>
<dbReference type="Pfam" id="PF05225">
    <property type="entry name" value="HTH_psq"/>
    <property type="match status" value="1"/>
</dbReference>
<dbReference type="EMBL" id="HACA01016575">
    <property type="protein sequence ID" value="CDW33936.1"/>
    <property type="molecule type" value="Transcribed_RNA"/>
</dbReference>
<protein>
    <recommendedName>
        <fullName evidence="1">HTH psq-type domain-containing protein</fullName>
    </recommendedName>
</protein>
<accession>A0A0K2U8B3</accession>
<sequence>NMGRLYKRKTPMTIDKEGLAKAAEQVKDGKMSVIGAATNFGLSRTTFQRYISMTLKERLASRYE</sequence>
<feature type="non-terminal residue" evidence="2">
    <location>
        <position position="1"/>
    </location>
</feature>
<reference evidence="2" key="1">
    <citation type="submission" date="2014-05" db="EMBL/GenBank/DDBJ databases">
        <authorList>
            <person name="Chronopoulou M."/>
        </authorList>
    </citation>
    <scope>NUCLEOTIDE SEQUENCE</scope>
    <source>
        <tissue evidence="2">Whole organism</tissue>
    </source>
</reference>
<dbReference type="GO" id="GO:0003677">
    <property type="term" value="F:DNA binding"/>
    <property type="evidence" value="ECO:0007669"/>
    <property type="project" value="InterPro"/>
</dbReference>
<dbReference type="AlphaFoldDB" id="A0A0K2U8B3"/>
<proteinExistence type="predicted"/>
<evidence type="ECO:0000313" key="2">
    <source>
        <dbReference type="EMBL" id="CDW33936.1"/>
    </source>
</evidence>
<organism evidence="2">
    <name type="scientific">Lepeophtheirus salmonis</name>
    <name type="common">Salmon louse</name>
    <name type="synonym">Caligus salmonis</name>
    <dbReference type="NCBI Taxonomy" id="72036"/>
    <lineage>
        <taxon>Eukaryota</taxon>
        <taxon>Metazoa</taxon>
        <taxon>Ecdysozoa</taxon>
        <taxon>Arthropoda</taxon>
        <taxon>Crustacea</taxon>
        <taxon>Multicrustacea</taxon>
        <taxon>Hexanauplia</taxon>
        <taxon>Copepoda</taxon>
        <taxon>Siphonostomatoida</taxon>
        <taxon>Caligidae</taxon>
        <taxon>Lepeophtheirus</taxon>
    </lineage>
</organism>